<dbReference type="EMBL" id="NWUJ01000069">
    <property type="protein sequence ID" value="PFH30819.1"/>
    <property type="molecule type" value="Genomic_DNA"/>
</dbReference>
<feature type="region of interest" description="Disordered" evidence="1">
    <location>
        <begin position="71"/>
        <end position="144"/>
    </location>
</feature>
<comment type="caution">
    <text evidence="2">The sequence shown here is derived from an EMBL/GenBank/DDBJ whole genome shotgun (WGS) entry which is preliminary data.</text>
</comment>
<evidence type="ECO:0000313" key="3">
    <source>
        <dbReference type="Proteomes" id="UP000224006"/>
    </source>
</evidence>
<evidence type="ECO:0000313" key="2">
    <source>
        <dbReference type="EMBL" id="PFH30819.1"/>
    </source>
</evidence>
<dbReference type="AlphaFoldDB" id="A0A2A9LYF3"/>
<dbReference type="Proteomes" id="UP000224006">
    <property type="component" value="Unassembled WGS sequence"/>
</dbReference>
<evidence type="ECO:0000256" key="1">
    <source>
        <dbReference type="SAM" id="MobiDB-lite"/>
    </source>
</evidence>
<dbReference type="GeneID" id="40312517"/>
<protein>
    <submittedName>
        <fullName evidence="2">Uncharacterized protein</fullName>
    </submittedName>
</protein>
<keyword evidence="3" id="KW-1185">Reference proteome</keyword>
<accession>A0A2A9LYF3</accession>
<reference evidence="2 3" key="1">
    <citation type="submission" date="2017-09" db="EMBL/GenBank/DDBJ databases">
        <title>Genome sequencing of Besnoitia besnoiti strain Bb-Ger1.</title>
        <authorList>
            <person name="Schares G."/>
            <person name="Venepally P."/>
            <person name="Lorenzi H.A."/>
        </authorList>
    </citation>
    <scope>NUCLEOTIDE SEQUENCE [LARGE SCALE GENOMIC DNA]</scope>
    <source>
        <strain evidence="2 3">Bb-Ger1</strain>
    </source>
</reference>
<organism evidence="2 3">
    <name type="scientific">Besnoitia besnoiti</name>
    <name type="common">Apicomplexan protozoan</name>
    <dbReference type="NCBI Taxonomy" id="94643"/>
    <lineage>
        <taxon>Eukaryota</taxon>
        <taxon>Sar</taxon>
        <taxon>Alveolata</taxon>
        <taxon>Apicomplexa</taxon>
        <taxon>Conoidasida</taxon>
        <taxon>Coccidia</taxon>
        <taxon>Eucoccidiorida</taxon>
        <taxon>Eimeriorina</taxon>
        <taxon>Sarcocystidae</taxon>
        <taxon>Besnoitia</taxon>
    </lineage>
</organism>
<dbReference type="KEGG" id="bbes:BESB_075910"/>
<feature type="compositionally biased region" description="Low complexity" evidence="1">
    <location>
        <begin position="115"/>
        <end position="144"/>
    </location>
</feature>
<name>A0A2A9LYF3_BESBE</name>
<dbReference type="VEuPathDB" id="ToxoDB:BESB_075910"/>
<feature type="compositionally biased region" description="Basic residues" evidence="1">
    <location>
        <begin position="102"/>
        <end position="114"/>
    </location>
</feature>
<proteinExistence type="predicted"/>
<sequence>MPDNVDCRIRRRCREQQRRLDAGHEEVDWRLFQVPKDVSRVVSTGSGRPALPLYGGAYADPRDLPAAQLRGAYRRPESDLRRRRIAPLDQQHHLRLAAQANARRKNRPGGRFPRRSSPPGKAASTTTPSSSAAASSAWTTTPTSAKGAGLMMWEVTTKKRYNLPYRWGYPSKGPPKGFAAKYEQQINENAEKFWEGMYLQEWYEWSLHQGQLAQAEAIANANAVPDVELYGDEFVSDEVVDPEMVLMEETENF</sequence>
<gene>
    <name evidence="2" type="ORF">BESB_075910</name>
</gene>
<dbReference type="RefSeq" id="XP_029214829.1">
    <property type="nucleotide sequence ID" value="XM_029365952.1"/>
</dbReference>